<dbReference type="OrthoDB" id="9813435at2"/>
<reference evidence="4 5" key="1">
    <citation type="submission" date="2019-02" db="EMBL/GenBank/DDBJ databases">
        <title>Draft genome sequences of novel Actinobacteria.</title>
        <authorList>
            <person name="Sahin N."/>
            <person name="Ay H."/>
            <person name="Saygin H."/>
        </authorList>
    </citation>
    <scope>NUCLEOTIDE SEQUENCE [LARGE SCALE GENOMIC DNA]</scope>
    <source>
        <strain evidence="4 5">KC603</strain>
    </source>
</reference>
<dbReference type="Gene3D" id="2.60.40.1120">
    <property type="entry name" value="Carboxypeptidase-like, regulatory domain"/>
    <property type="match status" value="1"/>
</dbReference>
<dbReference type="SUPFAM" id="SSF49464">
    <property type="entry name" value="Carboxypeptidase regulatory domain-like"/>
    <property type="match status" value="2"/>
</dbReference>
<dbReference type="SMART" id="SM00612">
    <property type="entry name" value="Kelch"/>
    <property type="match status" value="5"/>
</dbReference>
<evidence type="ECO:0000256" key="3">
    <source>
        <dbReference type="SAM" id="SignalP"/>
    </source>
</evidence>
<keyword evidence="3" id="KW-0732">Signal</keyword>
<dbReference type="InterPro" id="IPR015915">
    <property type="entry name" value="Kelch-typ_b-propeller"/>
</dbReference>
<dbReference type="EMBL" id="SMKL01000021">
    <property type="protein sequence ID" value="TDC51652.1"/>
    <property type="molecule type" value="Genomic_DNA"/>
</dbReference>
<feature type="chain" id="PRO_5020632955" evidence="3">
    <location>
        <begin position="43"/>
        <end position="915"/>
    </location>
</feature>
<proteinExistence type="predicted"/>
<dbReference type="PANTHER" id="PTHR45632">
    <property type="entry name" value="LD33804P"/>
    <property type="match status" value="1"/>
</dbReference>
<dbReference type="Gene3D" id="2.60.120.260">
    <property type="entry name" value="Galactose-binding domain-like"/>
    <property type="match status" value="1"/>
</dbReference>
<keyword evidence="5" id="KW-1185">Reference proteome</keyword>
<dbReference type="Gene3D" id="2.120.10.80">
    <property type="entry name" value="Kelch-type beta propeller"/>
    <property type="match status" value="1"/>
</dbReference>
<dbReference type="InterPro" id="IPR008969">
    <property type="entry name" value="CarboxyPept-like_regulatory"/>
</dbReference>
<dbReference type="SUPFAM" id="SSF50965">
    <property type="entry name" value="Galactose oxidase, central domain"/>
    <property type="match status" value="1"/>
</dbReference>
<keyword evidence="2" id="KW-0677">Repeat</keyword>
<evidence type="ECO:0000256" key="1">
    <source>
        <dbReference type="ARBA" id="ARBA00022441"/>
    </source>
</evidence>
<dbReference type="AlphaFoldDB" id="A0A4R4RSA9"/>
<evidence type="ECO:0000256" key="2">
    <source>
        <dbReference type="ARBA" id="ARBA00022737"/>
    </source>
</evidence>
<feature type="signal peptide" evidence="3">
    <location>
        <begin position="1"/>
        <end position="42"/>
    </location>
</feature>
<protein>
    <submittedName>
        <fullName evidence="4">Uncharacterized protein</fullName>
    </submittedName>
</protein>
<evidence type="ECO:0000313" key="4">
    <source>
        <dbReference type="EMBL" id="TDC51652.1"/>
    </source>
</evidence>
<sequence>MRPMTARRDRQGAPMNRRRRGSIAAGISAALLAAALTPAAAAADTVTVTGIVRDGSGQGWPLWADVTVDGVSAVSDPATGAFSLSLPPGTHTATVTSRYPGYPATTVSLSGSDAEIALEVDPVRCFAPGYALVSDGVAAGFDDGLPAGWTVTDEVGDGENWRFDDPGERGNLTGGRSGFAIVDGEFYGYVTRQDTSLVTPVLDLTGVAEPAIGFAHHFDTWVWDEPGGIADVDLSLDGGATWETVWHRVEPVYGPATELVPIPQAAGRTDVQVRFRYHEGPYTAANGWQLDDVFVGNRSCDPVDGGLVAGHVTDGNTGLAVAGSSVTAGDGAAATTDGDGFYWMFVPGAGSHAVTAARLQYQDGSSSVRIEPGTTATADFELGAGMLTTSVASVSAAAGLGEGATATVTVTNEGTAPTAVTLAERPVSFVPNTTGHPRTTGSASAGVAAAAGPGAPVWEALPDYPINIVDNVAGLHEGRLYSVGGESGFDYATTRGFVLDPASGEGWQPLPAMPHGRGGPAGEFVDGRLYVTGGREPGIYESGISPGTDVYDPATNSWTTEPGAPVPVQMAGSFVLDGLMYVVGGCLSDEDEDCGTDDVFRYDPAAREWEQLADYPEPIAEPACGAIEAKGYCAGGLVLRGPTKTAAYAYDPKMDTWTAVAPLPMELSGAAHTVADGRLLVSGGVSGGRYHDSTNAGFAYDPVADAWSELPAAVNALARGGSTCGFHRVGGGNAGYSGRPFVETLPGYTDCGSDRDASWLSLSASAGPAPTLAPGESLEVTVSLAGSSADGPGAYTGALLVRGDDTPYDQREVAVAFDTAAPRSWGAVAGTLSGRTCNGSVVPLAGTEVWIDGRDESHTLRTDAAGRYVLWLPVRQNPLRLVAGDDTWIPRTVSARVAPGKVTDLDVVLRHIACP</sequence>
<dbReference type="PANTHER" id="PTHR45632:SF3">
    <property type="entry name" value="KELCH-LIKE PROTEIN 32"/>
    <property type="match status" value="1"/>
</dbReference>
<dbReference type="Pfam" id="PF01344">
    <property type="entry name" value="Kelch_1"/>
    <property type="match status" value="3"/>
</dbReference>
<evidence type="ECO:0000313" key="5">
    <source>
        <dbReference type="Proteomes" id="UP000295621"/>
    </source>
</evidence>
<gene>
    <name evidence="4" type="ORF">E1212_11700</name>
</gene>
<dbReference type="Pfam" id="PF13620">
    <property type="entry name" value="CarboxypepD_reg"/>
    <property type="match status" value="1"/>
</dbReference>
<comment type="caution">
    <text evidence="4">The sequence shown here is derived from an EMBL/GenBank/DDBJ whole genome shotgun (WGS) entry which is preliminary data.</text>
</comment>
<dbReference type="Proteomes" id="UP000295621">
    <property type="component" value="Unassembled WGS sequence"/>
</dbReference>
<dbReference type="InterPro" id="IPR006652">
    <property type="entry name" value="Kelch_1"/>
</dbReference>
<keyword evidence="1" id="KW-0880">Kelch repeat</keyword>
<dbReference type="InterPro" id="IPR011043">
    <property type="entry name" value="Gal_Oxase/kelch_b-propeller"/>
</dbReference>
<name>A0A4R4RSA9_9ACTN</name>
<accession>A0A4R4RSA9</accession>
<organism evidence="4 5">
    <name type="scientific">Jiangella ureilytica</name>
    <dbReference type="NCBI Taxonomy" id="2530374"/>
    <lineage>
        <taxon>Bacteria</taxon>
        <taxon>Bacillati</taxon>
        <taxon>Actinomycetota</taxon>
        <taxon>Actinomycetes</taxon>
        <taxon>Jiangellales</taxon>
        <taxon>Jiangellaceae</taxon>
        <taxon>Jiangella</taxon>
    </lineage>
</organism>